<dbReference type="RefSeq" id="WP_013181215.1">
    <property type="nucleotide sequence ID" value="NC_014225.1"/>
</dbReference>
<protein>
    <submittedName>
        <fullName evidence="5">Putative iron-containing alcohol dehydrogenase</fullName>
    </submittedName>
</protein>
<proteinExistence type="inferred from homology"/>
<evidence type="ECO:0000259" key="4">
    <source>
        <dbReference type="Pfam" id="PF25137"/>
    </source>
</evidence>
<dbReference type="Gene3D" id="3.40.50.1970">
    <property type="match status" value="1"/>
</dbReference>
<gene>
    <name evidence="5" type="ordered locus">wcw_0112</name>
</gene>
<dbReference type="Proteomes" id="UP000001505">
    <property type="component" value="Chromosome"/>
</dbReference>
<evidence type="ECO:0000256" key="1">
    <source>
        <dbReference type="ARBA" id="ARBA00007358"/>
    </source>
</evidence>
<dbReference type="Pfam" id="PF00465">
    <property type="entry name" value="Fe-ADH"/>
    <property type="match status" value="1"/>
</dbReference>
<feature type="domain" description="Alcohol dehydrogenase iron-type/glycerol dehydrogenase GldA" evidence="3">
    <location>
        <begin position="10"/>
        <end position="178"/>
    </location>
</feature>
<dbReference type="AlphaFoldDB" id="D6YTM6"/>
<accession>D6YTM6</accession>
<dbReference type="CDD" id="cd14861">
    <property type="entry name" value="Fe-ADH-like"/>
    <property type="match status" value="1"/>
</dbReference>
<sequence length="373" mass="40396">MSDHYVFEFPTLINFGQGVSNLLGNYLDQQAIRRPLFVTDANLSKQPFFPNLIEQSGGSIIYDHIPSIPTKQSVVNGKEVYNKHGCDAVIGVGGGTAIDAARAIALSIHHPGDLFDYSIEKRGAEKISKKIPPFITIPTACGTGSEVSRGCVITDKATSEKAAIYSPRLIAQAVFADPELSLELPPSITASTGIIALSNNIEAFLAKNFHPMCDGVALEGVRLVFEHLPKAVKKGDMESRAGMMMAALMGSVAQQKGQGVIHAAAHSLSSVFNTPYGIANAIMLPHGLEFNIPQSPRKLQQLSDTIWSHDFIRSTKELAETLELPRSLKEIGVSEGDVAHLSALAYQTPYHSYNPRPVQEKDFADLYLKALKS</sequence>
<dbReference type="OrthoDB" id="9801156at2"/>
<dbReference type="SUPFAM" id="SSF56796">
    <property type="entry name" value="Dehydroquinate synthase-like"/>
    <property type="match status" value="1"/>
</dbReference>
<dbReference type="InterPro" id="IPR056798">
    <property type="entry name" value="ADH_Fe_C"/>
</dbReference>
<dbReference type="eggNOG" id="COG1454">
    <property type="taxonomic scope" value="Bacteria"/>
</dbReference>
<dbReference type="KEGG" id="wch:wcw_0112"/>
<dbReference type="GO" id="GO:0004022">
    <property type="term" value="F:alcohol dehydrogenase (NAD+) activity"/>
    <property type="evidence" value="ECO:0007669"/>
    <property type="project" value="TreeGrafter"/>
</dbReference>
<reference evidence="5 6" key="1">
    <citation type="journal article" date="2010" name="PLoS ONE">
        <title>The Waddlia genome: a window into chlamydial biology.</title>
        <authorList>
            <person name="Bertelli C."/>
            <person name="Collyn F."/>
            <person name="Croxatto A."/>
            <person name="Ruckert C."/>
            <person name="Polkinghorne A."/>
            <person name="Kebbi-Beghdadi C."/>
            <person name="Goesmann A."/>
            <person name="Vaughan L."/>
            <person name="Greub G."/>
        </authorList>
    </citation>
    <scope>NUCLEOTIDE SEQUENCE [LARGE SCALE GENOMIC DNA]</scope>
    <source>
        <strain evidence="6">ATCC VR-1470 / WSU 86-1044</strain>
    </source>
</reference>
<dbReference type="PANTHER" id="PTHR11496:SF102">
    <property type="entry name" value="ALCOHOL DEHYDROGENASE 4"/>
    <property type="match status" value="1"/>
</dbReference>
<dbReference type="InterPro" id="IPR039697">
    <property type="entry name" value="Alcohol_dehydrogenase_Fe"/>
</dbReference>
<evidence type="ECO:0000259" key="3">
    <source>
        <dbReference type="Pfam" id="PF00465"/>
    </source>
</evidence>
<organism evidence="5 6">
    <name type="scientific">Waddlia chondrophila (strain ATCC VR-1470 / WSU 86-1044)</name>
    <dbReference type="NCBI Taxonomy" id="716544"/>
    <lineage>
        <taxon>Bacteria</taxon>
        <taxon>Pseudomonadati</taxon>
        <taxon>Chlamydiota</taxon>
        <taxon>Chlamydiia</taxon>
        <taxon>Parachlamydiales</taxon>
        <taxon>Waddliaceae</taxon>
        <taxon>Waddlia</taxon>
    </lineage>
</organism>
<dbReference type="InterPro" id="IPR001670">
    <property type="entry name" value="ADH_Fe/GldA"/>
</dbReference>
<dbReference type="EMBL" id="CP001928">
    <property type="protein sequence ID" value="ADI37487.1"/>
    <property type="molecule type" value="Genomic_DNA"/>
</dbReference>
<dbReference type="Pfam" id="PF25137">
    <property type="entry name" value="ADH_Fe_C"/>
    <property type="match status" value="1"/>
</dbReference>
<evidence type="ECO:0000256" key="2">
    <source>
        <dbReference type="ARBA" id="ARBA00023002"/>
    </source>
</evidence>
<dbReference type="GO" id="GO:0046872">
    <property type="term" value="F:metal ion binding"/>
    <property type="evidence" value="ECO:0007669"/>
    <property type="project" value="InterPro"/>
</dbReference>
<keyword evidence="6" id="KW-1185">Reference proteome</keyword>
<feature type="domain" description="Fe-containing alcohol dehydrogenase-like C-terminal" evidence="4">
    <location>
        <begin position="189"/>
        <end position="370"/>
    </location>
</feature>
<comment type="similarity">
    <text evidence="1">Belongs to the iron-containing alcohol dehydrogenase family.</text>
</comment>
<dbReference type="PANTHER" id="PTHR11496">
    <property type="entry name" value="ALCOHOL DEHYDROGENASE"/>
    <property type="match status" value="1"/>
</dbReference>
<keyword evidence="2" id="KW-0560">Oxidoreductase</keyword>
<evidence type="ECO:0000313" key="5">
    <source>
        <dbReference type="EMBL" id="ADI37487.1"/>
    </source>
</evidence>
<dbReference type="FunFam" id="3.40.50.1970:FF:000003">
    <property type="entry name" value="Alcohol dehydrogenase, iron-containing"/>
    <property type="match status" value="1"/>
</dbReference>
<evidence type="ECO:0000313" key="6">
    <source>
        <dbReference type="Proteomes" id="UP000001505"/>
    </source>
</evidence>
<dbReference type="STRING" id="716544.wcw_0112"/>
<dbReference type="HOGENOM" id="CLU_007207_0_0_0"/>
<dbReference type="Gene3D" id="1.20.1090.10">
    <property type="entry name" value="Dehydroquinate synthase-like - alpha domain"/>
    <property type="match status" value="1"/>
</dbReference>
<name>D6YTM6_WADCW</name>